<dbReference type="Pfam" id="PF05033">
    <property type="entry name" value="Pre-SET"/>
    <property type="match status" value="1"/>
</dbReference>
<dbReference type="InterPro" id="IPR016177">
    <property type="entry name" value="DNA-bd_dom_sf"/>
</dbReference>
<evidence type="ECO:0000256" key="3">
    <source>
        <dbReference type="ARBA" id="ARBA00022603"/>
    </source>
</evidence>
<keyword evidence="7" id="KW-0677">Repeat</keyword>
<evidence type="ECO:0000313" key="17">
    <source>
        <dbReference type="Proteomes" id="UP001497497"/>
    </source>
</evidence>
<dbReference type="GO" id="GO:0070828">
    <property type="term" value="P:heterochromatin organization"/>
    <property type="evidence" value="ECO:0007669"/>
    <property type="project" value="TreeGrafter"/>
</dbReference>
<dbReference type="InterPro" id="IPR007728">
    <property type="entry name" value="Pre-SET_dom"/>
</dbReference>
<dbReference type="PROSITE" id="PS50982">
    <property type="entry name" value="MBD"/>
    <property type="match status" value="1"/>
</dbReference>
<proteinExistence type="predicted"/>
<dbReference type="GO" id="GO:0010629">
    <property type="term" value="P:negative regulation of gene expression"/>
    <property type="evidence" value="ECO:0007669"/>
    <property type="project" value="TreeGrafter"/>
</dbReference>
<feature type="region of interest" description="Disordered" evidence="13">
    <location>
        <begin position="1"/>
        <end position="26"/>
    </location>
</feature>
<evidence type="ECO:0000256" key="1">
    <source>
        <dbReference type="ARBA" id="ARBA00004123"/>
    </source>
</evidence>
<dbReference type="Gene3D" id="2.170.270.10">
    <property type="entry name" value="SET domain"/>
    <property type="match status" value="1"/>
</dbReference>
<dbReference type="CDD" id="cd01395">
    <property type="entry name" value="HMT_MBD"/>
    <property type="match status" value="1"/>
</dbReference>
<evidence type="ECO:0000256" key="10">
    <source>
        <dbReference type="ARBA" id="ARBA00023015"/>
    </source>
</evidence>
<evidence type="ECO:0000256" key="12">
    <source>
        <dbReference type="ARBA" id="ARBA00023242"/>
    </source>
</evidence>
<dbReference type="Pfam" id="PF18300">
    <property type="entry name" value="DUF5604"/>
    <property type="match status" value="1"/>
</dbReference>
<feature type="region of interest" description="Disordered" evidence="13">
    <location>
        <begin position="556"/>
        <end position="690"/>
    </location>
</feature>
<dbReference type="AlphaFoldDB" id="A0AAV2IMH5"/>
<feature type="compositionally biased region" description="Acidic residues" evidence="13">
    <location>
        <begin position="1023"/>
        <end position="1035"/>
    </location>
</feature>
<keyword evidence="9" id="KW-0156">Chromatin regulator</keyword>
<keyword evidence="17" id="KW-1185">Reference proteome</keyword>
<keyword evidence="5" id="KW-0949">S-adenosyl-L-methionine</keyword>
<name>A0AAV2IMH5_LYMST</name>
<dbReference type="Pfam" id="PF01429">
    <property type="entry name" value="MBD"/>
    <property type="match status" value="1"/>
</dbReference>
<dbReference type="SUPFAM" id="SSF82199">
    <property type="entry name" value="SET domain"/>
    <property type="match status" value="1"/>
</dbReference>
<dbReference type="InterPro" id="IPR046341">
    <property type="entry name" value="SET_dom_sf"/>
</dbReference>
<evidence type="ECO:0000259" key="14">
    <source>
        <dbReference type="PROSITE" id="PS50867"/>
    </source>
</evidence>
<keyword evidence="4" id="KW-0808">Transferase</keyword>
<evidence type="ECO:0000256" key="11">
    <source>
        <dbReference type="ARBA" id="ARBA00023163"/>
    </source>
</evidence>
<gene>
    <name evidence="16" type="ORF">GSLYS_00021673001</name>
</gene>
<dbReference type="InterPro" id="IPR001739">
    <property type="entry name" value="Methyl_CpG_DNA-bd"/>
</dbReference>
<dbReference type="GO" id="GO:0032259">
    <property type="term" value="P:methylation"/>
    <property type="evidence" value="ECO:0007669"/>
    <property type="project" value="UniProtKB-KW"/>
</dbReference>
<dbReference type="GO" id="GO:0008270">
    <property type="term" value="F:zinc ion binding"/>
    <property type="evidence" value="ECO:0007669"/>
    <property type="project" value="InterPro"/>
</dbReference>
<dbReference type="CDD" id="cd10517">
    <property type="entry name" value="SET_SETDB1"/>
    <property type="match status" value="1"/>
</dbReference>
<dbReference type="SUPFAM" id="SSF54171">
    <property type="entry name" value="DNA-binding domain"/>
    <property type="match status" value="1"/>
</dbReference>
<comment type="subcellular location">
    <subcellularLocation>
        <location evidence="1">Nucleus</location>
    </subcellularLocation>
</comment>
<evidence type="ECO:0000256" key="4">
    <source>
        <dbReference type="ARBA" id="ARBA00022679"/>
    </source>
</evidence>
<evidence type="ECO:0000259" key="15">
    <source>
        <dbReference type="PROSITE" id="PS50982"/>
    </source>
</evidence>
<dbReference type="InterPro" id="IPR051516">
    <property type="entry name" value="SETDB_methyltransferase"/>
</dbReference>
<dbReference type="PROSITE" id="PS50867">
    <property type="entry name" value="PRE_SET"/>
    <property type="match status" value="1"/>
</dbReference>
<evidence type="ECO:0000256" key="9">
    <source>
        <dbReference type="ARBA" id="ARBA00022853"/>
    </source>
</evidence>
<dbReference type="SMART" id="SM00391">
    <property type="entry name" value="MBD"/>
    <property type="match status" value="1"/>
</dbReference>
<feature type="region of interest" description="Disordered" evidence="13">
    <location>
        <begin position="1023"/>
        <end position="1063"/>
    </location>
</feature>
<keyword evidence="6" id="KW-0479">Metal-binding</keyword>
<dbReference type="SMART" id="SM00468">
    <property type="entry name" value="PreSET"/>
    <property type="match status" value="1"/>
</dbReference>
<organism evidence="16 17">
    <name type="scientific">Lymnaea stagnalis</name>
    <name type="common">Great pond snail</name>
    <name type="synonym">Helix stagnalis</name>
    <dbReference type="NCBI Taxonomy" id="6523"/>
    <lineage>
        <taxon>Eukaryota</taxon>
        <taxon>Metazoa</taxon>
        <taxon>Spiralia</taxon>
        <taxon>Lophotrochozoa</taxon>
        <taxon>Mollusca</taxon>
        <taxon>Gastropoda</taxon>
        <taxon>Heterobranchia</taxon>
        <taxon>Euthyneura</taxon>
        <taxon>Panpulmonata</taxon>
        <taxon>Hygrophila</taxon>
        <taxon>Lymnaeoidea</taxon>
        <taxon>Lymnaeidae</taxon>
        <taxon>Lymnaea</taxon>
    </lineage>
</organism>
<evidence type="ECO:0000256" key="7">
    <source>
        <dbReference type="ARBA" id="ARBA00022737"/>
    </source>
</evidence>
<dbReference type="PANTHER" id="PTHR46024">
    <property type="entry name" value="HISTONE-LYSINE N-METHYLTRANSFERASE EGGLESS"/>
    <property type="match status" value="1"/>
</dbReference>
<evidence type="ECO:0000256" key="13">
    <source>
        <dbReference type="SAM" id="MobiDB-lite"/>
    </source>
</evidence>
<dbReference type="GO" id="GO:0003677">
    <property type="term" value="F:DNA binding"/>
    <property type="evidence" value="ECO:0007669"/>
    <property type="project" value="InterPro"/>
</dbReference>
<dbReference type="InterPro" id="IPR041292">
    <property type="entry name" value="Tudor_4"/>
</dbReference>
<keyword evidence="2" id="KW-0678">Repressor</keyword>
<dbReference type="GO" id="GO:0005634">
    <property type="term" value="C:nucleus"/>
    <property type="evidence" value="ECO:0007669"/>
    <property type="project" value="UniProtKB-SubCell"/>
</dbReference>
<feature type="region of interest" description="Disordered" evidence="13">
    <location>
        <begin position="295"/>
        <end position="321"/>
    </location>
</feature>
<dbReference type="EMBL" id="CAXITT010001295">
    <property type="protein sequence ID" value="CAL1548356.1"/>
    <property type="molecule type" value="Genomic_DNA"/>
</dbReference>
<feature type="compositionally biased region" description="Polar residues" evidence="13">
    <location>
        <begin position="1"/>
        <end position="19"/>
    </location>
</feature>
<evidence type="ECO:0000313" key="16">
    <source>
        <dbReference type="EMBL" id="CAL1548356.1"/>
    </source>
</evidence>
<feature type="compositionally biased region" description="Low complexity" evidence="13">
    <location>
        <begin position="668"/>
        <end position="684"/>
    </location>
</feature>
<keyword evidence="8" id="KW-0862">Zinc</keyword>
<dbReference type="Proteomes" id="UP001497497">
    <property type="component" value="Unassembled WGS sequence"/>
</dbReference>
<dbReference type="PANTHER" id="PTHR46024:SF1">
    <property type="entry name" value="HISTONE-LYSINE N-METHYLTRANSFERASE EGGLESS"/>
    <property type="match status" value="1"/>
</dbReference>
<feature type="compositionally biased region" description="Polar residues" evidence="13">
    <location>
        <begin position="295"/>
        <end position="314"/>
    </location>
</feature>
<evidence type="ECO:0000256" key="2">
    <source>
        <dbReference type="ARBA" id="ARBA00022491"/>
    </source>
</evidence>
<dbReference type="Pfam" id="PF18358">
    <property type="entry name" value="Tudor_4"/>
    <property type="match status" value="1"/>
</dbReference>
<dbReference type="Gene3D" id="3.30.890.10">
    <property type="entry name" value="Methyl-cpg-binding Protein 2, Chain A"/>
    <property type="match status" value="1"/>
</dbReference>
<evidence type="ECO:0000256" key="8">
    <source>
        <dbReference type="ARBA" id="ARBA00022833"/>
    </source>
</evidence>
<dbReference type="Pfam" id="PF18359">
    <property type="entry name" value="Tudor_5"/>
    <property type="match status" value="1"/>
</dbReference>
<dbReference type="InterPro" id="IPR047232">
    <property type="entry name" value="SETDB1/2-like_MBD"/>
</dbReference>
<evidence type="ECO:0000256" key="5">
    <source>
        <dbReference type="ARBA" id="ARBA00022691"/>
    </source>
</evidence>
<keyword evidence="12" id="KW-0539">Nucleus</keyword>
<feature type="region of interest" description="Disordered" evidence="13">
    <location>
        <begin position="207"/>
        <end position="228"/>
    </location>
</feature>
<keyword evidence="3" id="KW-0489">Methyltransferase</keyword>
<dbReference type="InterPro" id="IPR041291">
    <property type="entry name" value="TUDOR_5"/>
</dbReference>
<feature type="domain" description="Pre-SET" evidence="14">
    <location>
        <begin position="880"/>
        <end position="950"/>
    </location>
</feature>
<feature type="domain" description="MBD" evidence="15">
    <location>
        <begin position="750"/>
        <end position="820"/>
    </location>
</feature>
<dbReference type="CDD" id="cd21181">
    <property type="entry name" value="Tudor_SETDB1_rpt2"/>
    <property type="match status" value="1"/>
</dbReference>
<reference evidence="16 17" key="1">
    <citation type="submission" date="2024-04" db="EMBL/GenBank/DDBJ databases">
        <authorList>
            <consortium name="Genoscope - CEA"/>
            <person name="William W."/>
        </authorList>
    </citation>
    <scope>NUCLEOTIDE SEQUENCE [LARGE SCALE GENOMIC DNA]</scope>
</reference>
<dbReference type="InterPro" id="IPR040880">
    <property type="entry name" value="DUF5604"/>
</dbReference>
<accession>A0AAV2IMH5</accession>
<protein>
    <submittedName>
        <fullName evidence="16">Uncharacterized protein</fullName>
    </submittedName>
</protein>
<evidence type="ECO:0000256" key="6">
    <source>
        <dbReference type="ARBA" id="ARBA00022723"/>
    </source>
</evidence>
<dbReference type="GO" id="GO:0046974">
    <property type="term" value="F:histone H3K9 methyltransferase activity"/>
    <property type="evidence" value="ECO:0007669"/>
    <property type="project" value="TreeGrafter"/>
</dbReference>
<keyword evidence="11" id="KW-0804">Transcription</keyword>
<sequence length="1063" mass="119799">METSQQENFLIPNKESNTQPEEDDDVVIMEQEDIEKYDRSKYRESLSDISKAIQMGKDIGKQTEQELALLSKEFEDMEVNLSNAVYQSLQFLVKNPKCTIDLPVDEKGLDKMIMDTLEGLATDELGDLTPEEYETINGKLTLLEKANQAVSKLFLDCHSQLKMYRQGLVQENAEIDKRIAEYEKTMSDTFLLIDSDDEDNNGVTILKTSASAQPGKSTPDKSSALSKPPLQLTSINSQTQGSANSLSATHPQIHSMLAPPSSAMPPIEQLRSTFANVVSNSMPTLISTLKNQQNRMGTLPQTSPQAVQQSQSTKPAGPEPVKWPELKVADKVLGKKFNDVWYSGTILDIYPPSPVEGLEWRCKVKFDGKGLKVLPGKHVAYREPIAFFIRVGTRVVALYREDDAPSTFYAGVIAEAPSLKNNRSFVFLNIECTDLFFFVFSWSAMFMSACNQMPVYLSGENVWDDINPDTSAFIKEYLRIYPERPMVRLSKGQVVRTEWNGKWWTAKVQETDASLVKMYFQADKRTEWIYRGSTRLEPLFKALANADAIKAAGSAKGRRHNLTMRPSDDLQKPSVEYTRGAAEDDSSSSTPSAGQKEKAKVSRVPEPSKKKSNVAKKSTGGLNAAEVGEGLKNSRWEPPWIKYQRKAQGGQQKPASDASSQDSDKSSAKVQGVSVRQNNNGRNSRNSKDIASVLQERLSTDNTQVEYDEEQLTGERKDVQLDLSDRVRKPFYEHECDPSCIEDCNDVLKFKGRSAYLIPLLCGWERQVGKARPTTKRFVVYRAPCGRRLRTIGEVDRYLLLTDSLLTIDLFCFDQQLHVNTEFVPVKTFCDIKDLSYGRENYPISCVNGVDRHYPDYVEYSDHRIPSKGVNLNLDPEFLACCDCTDNCRDRSKCACQQMTVQNTSWIGEIDPDAGYHYRRLPEPLFTGIVECNSRCKCDKRCVNRVAQLGLRTRLQVFKTEKKGWGLRCLDDIAKGSFICIYAGQLLTDKGANEDGKQYGDEYLAELDFIEVVERQKEGYESDIDNLDFSDDETDVNYKASKDSEDDSDYMQEGSPPDSANQR</sequence>
<comment type="caution">
    <text evidence="16">The sequence shown here is derived from an EMBL/GenBank/DDBJ whole genome shotgun (WGS) entry which is preliminary data.</text>
</comment>
<keyword evidence="10" id="KW-0805">Transcription regulation</keyword>
<dbReference type="Gene3D" id="2.30.30.140">
    <property type="match status" value="2"/>
</dbReference>
<feature type="compositionally biased region" description="Low complexity" evidence="13">
    <location>
        <begin position="651"/>
        <end position="661"/>
    </location>
</feature>